<evidence type="ECO:0000256" key="10">
    <source>
        <dbReference type="RuleBase" id="RU000488"/>
    </source>
</evidence>
<comment type="subcellular location">
    <subcellularLocation>
        <location evidence="1">Mitochondrion inner membrane</location>
        <topology evidence="1">Multi-pass membrane protein</topology>
    </subcellularLocation>
</comment>
<evidence type="ECO:0000313" key="11">
    <source>
        <dbReference type="EMBL" id="EJT44549.1"/>
    </source>
</evidence>
<keyword evidence="7" id="KW-0496">Mitochondrion</keyword>
<keyword evidence="6" id="KW-1133">Transmembrane helix</keyword>
<dbReference type="InterPro" id="IPR023395">
    <property type="entry name" value="MCP_dom_sf"/>
</dbReference>
<proteinExistence type="inferred from homology"/>
<evidence type="ECO:0000256" key="8">
    <source>
        <dbReference type="ARBA" id="ARBA00023136"/>
    </source>
</evidence>
<dbReference type="InterPro" id="IPR002067">
    <property type="entry name" value="MCP"/>
</dbReference>
<keyword evidence="8 9" id="KW-0472">Membrane</keyword>
<dbReference type="PRINTS" id="PR00926">
    <property type="entry name" value="MITOCARRIER"/>
</dbReference>
<feature type="repeat" description="Solcar" evidence="9">
    <location>
        <begin position="214"/>
        <end position="314"/>
    </location>
</feature>
<reference evidence="11 12" key="1">
    <citation type="journal article" date="2003" name="Science">
        <title>Finding functional features in Saccharomyces genomes by phylogenetic footprinting.</title>
        <authorList>
            <person name="Cliften P.F."/>
            <person name="Sudarsanam P."/>
            <person name="Desikan A."/>
            <person name="Fulton L."/>
            <person name="Fulton B."/>
            <person name="Majors J."/>
            <person name="Waterston R."/>
            <person name="Cohen B.A."/>
            <person name="Johnston M."/>
        </authorList>
    </citation>
    <scope>NUCLEOTIDE SEQUENCE [LARGE SCALE GENOMIC DNA]</scope>
    <source>
        <strain evidence="12">ATCC MYA-4449 / AS 2.2408 / CBS 8840 / NBRC 1802 / NCYC 2889</strain>
    </source>
</reference>
<name>J8TXX7_SACK1</name>
<evidence type="ECO:0000256" key="3">
    <source>
        <dbReference type="ARBA" id="ARBA00022692"/>
    </source>
</evidence>
<dbReference type="GO" id="GO:0055085">
    <property type="term" value="P:transmembrane transport"/>
    <property type="evidence" value="ECO:0007669"/>
    <property type="project" value="InterPro"/>
</dbReference>
<protein>
    <submittedName>
        <fullName evidence="11">TPC1-like protein</fullName>
    </submittedName>
</protein>
<comment type="similarity">
    <text evidence="10">Belongs to the mitochondrial carrier (TC 2.A.29) family.</text>
</comment>
<feature type="repeat" description="Solcar" evidence="9">
    <location>
        <begin position="18"/>
        <end position="107"/>
    </location>
</feature>
<evidence type="ECO:0000256" key="6">
    <source>
        <dbReference type="ARBA" id="ARBA00022989"/>
    </source>
</evidence>
<dbReference type="PANTHER" id="PTHR24089">
    <property type="entry name" value="SOLUTE CARRIER FAMILY 25"/>
    <property type="match status" value="1"/>
</dbReference>
<evidence type="ECO:0000256" key="9">
    <source>
        <dbReference type="PROSITE-ProRule" id="PRU00282"/>
    </source>
</evidence>
<comment type="caution">
    <text evidence="11">The sequence shown here is derived from an EMBL/GenBank/DDBJ whole genome shotgun (WGS) entry which is preliminary data.</text>
</comment>
<keyword evidence="12" id="KW-1185">Reference proteome</keyword>
<dbReference type="EMBL" id="AACI03000338">
    <property type="protein sequence ID" value="EJT44549.1"/>
    <property type="molecule type" value="Genomic_DNA"/>
</dbReference>
<dbReference type="HOGENOM" id="CLU_015166_10_3_1"/>
<evidence type="ECO:0000256" key="7">
    <source>
        <dbReference type="ARBA" id="ARBA00023128"/>
    </source>
</evidence>
<dbReference type="Pfam" id="PF00153">
    <property type="entry name" value="Mito_carr"/>
    <property type="match status" value="3"/>
</dbReference>
<dbReference type="InterPro" id="IPR018108">
    <property type="entry name" value="MCP_transmembrane"/>
</dbReference>
<sequence>MDVDMAKEEDSLRKGQNVALWKTLLAGAVSGLLARSVTAPMDTIKIRLQLTPANGLKPLGSQVMKVAGSMIKNEGIRAFWKGNVPGSLLYVTYGSAQFGSYALFNRYLAPFGLEARLHSLVVGALAGTASSFLSYPFDVLRTRLVANNQIQSISIGREVHDIWKLEGLAGFFKGSIASMATIAVTASVMFGTYETIRIYCDENEKTTTAGKKWELAALNHSAGAIGGVIAKITTFPLETIRRRMQFMNSRHVEKFSKHSAVYSSYKGYGFARIGLKIVKQEGVSSLYRGILVALSKTIPTAFVSFWGYETAIHYLRLY</sequence>
<dbReference type="GO" id="GO:0005743">
    <property type="term" value="C:mitochondrial inner membrane"/>
    <property type="evidence" value="ECO:0007669"/>
    <property type="project" value="UniProtKB-SubCell"/>
</dbReference>
<evidence type="ECO:0000256" key="4">
    <source>
        <dbReference type="ARBA" id="ARBA00022737"/>
    </source>
</evidence>
<dbReference type="AlphaFoldDB" id="J8TXX7"/>
<keyword evidence="4" id="KW-0677">Repeat</keyword>
<gene>
    <name evidence="11" type="primary">YGR096W</name>
    <name evidence="11" type="ORF">SKUD_196805</name>
</gene>
<accession>J8TXX7</accession>
<dbReference type="PROSITE" id="PS50920">
    <property type="entry name" value="SOLCAR"/>
    <property type="match status" value="3"/>
</dbReference>
<organism evidence="11 12">
    <name type="scientific">Saccharomyces kudriavzevii (strain ATCC MYA-4449 / AS 2.2408 / CBS 8840 / NBRC 1802 / NCYC 2889)</name>
    <name type="common">Yeast</name>
    <dbReference type="NCBI Taxonomy" id="226230"/>
    <lineage>
        <taxon>Eukaryota</taxon>
        <taxon>Fungi</taxon>
        <taxon>Dikarya</taxon>
        <taxon>Ascomycota</taxon>
        <taxon>Saccharomycotina</taxon>
        <taxon>Saccharomycetes</taxon>
        <taxon>Saccharomycetales</taxon>
        <taxon>Saccharomycetaceae</taxon>
        <taxon>Saccharomyces</taxon>
    </lineage>
</organism>
<dbReference type="STRING" id="226230.J8TXX7"/>
<dbReference type="Gene3D" id="1.50.40.10">
    <property type="entry name" value="Mitochondrial carrier domain"/>
    <property type="match status" value="1"/>
</dbReference>
<feature type="repeat" description="Solcar" evidence="9">
    <location>
        <begin position="114"/>
        <end position="199"/>
    </location>
</feature>
<keyword evidence="5" id="KW-0999">Mitochondrion inner membrane</keyword>
<evidence type="ECO:0000256" key="2">
    <source>
        <dbReference type="ARBA" id="ARBA00022448"/>
    </source>
</evidence>
<dbReference type="Proteomes" id="UP000002753">
    <property type="component" value="Unassembled WGS sequence"/>
</dbReference>
<keyword evidence="3 9" id="KW-0812">Transmembrane</keyword>
<evidence type="ECO:0000256" key="5">
    <source>
        <dbReference type="ARBA" id="ARBA00022792"/>
    </source>
</evidence>
<reference evidence="12" key="2">
    <citation type="journal article" date="2011" name="G3 (Bethesda)">
        <title>The awesome power of yeast evolutionary genetics: New genome sequences and strain resources for the Saccharomyces sensu stricto genus.</title>
        <authorList>
            <person name="Scannell D.R."/>
            <person name="Zill O.A."/>
            <person name="Rokas A."/>
            <person name="Payen C."/>
            <person name="Dunham M.J."/>
            <person name="Eisen M.B."/>
            <person name="Rine J."/>
            <person name="Johnston M."/>
            <person name="Hittinger C.T."/>
        </authorList>
    </citation>
    <scope>GENOME REANNOTATION</scope>
    <source>
        <strain evidence="12">ATCC MYA-4449 / AS 2.2408 / CBS 8840 / NBRC 1802 / NCYC 2889</strain>
    </source>
</reference>
<evidence type="ECO:0000313" key="12">
    <source>
        <dbReference type="Proteomes" id="UP000002753"/>
    </source>
</evidence>
<dbReference type="SUPFAM" id="SSF103506">
    <property type="entry name" value="Mitochondrial carrier"/>
    <property type="match status" value="1"/>
</dbReference>
<evidence type="ECO:0000256" key="1">
    <source>
        <dbReference type="ARBA" id="ARBA00004448"/>
    </source>
</evidence>
<keyword evidence="2 10" id="KW-0813">Transport</keyword>